<dbReference type="PANTHER" id="PTHR32093">
    <property type="entry name" value="LEUCINE-RICH REPEAT EXTENSIN-LIKE PROTEIN 3-RELATED"/>
    <property type="match status" value="1"/>
</dbReference>
<dbReference type="InterPro" id="IPR032675">
    <property type="entry name" value="LRR_dom_sf"/>
</dbReference>
<dbReference type="PANTHER" id="PTHR32093:SF120">
    <property type="entry name" value="LEUCINE-RICH REPEAT EXTENSIN-LIKE PROTEIN 3-RELATED"/>
    <property type="match status" value="1"/>
</dbReference>
<evidence type="ECO:0000256" key="5">
    <source>
        <dbReference type="ARBA" id="ARBA00022729"/>
    </source>
</evidence>
<feature type="chain" id="PRO_5033012568" description="Cell wall hydroxyproline-rich glycoprotein" evidence="10">
    <location>
        <begin position="21"/>
        <end position="355"/>
    </location>
</feature>
<evidence type="ECO:0000313" key="11">
    <source>
        <dbReference type="EMBL" id="MQL87468.1"/>
    </source>
</evidence>
<dbReference type="EMBL" id="NMUH01000980">
    <property type="protein sequence ID" value="MQL87468.1"/>
    <property type="molecule type" value="Genomic_DNA"/>
</dbReference>
<keyword evidence="3" id="KW-0964">Secreted</keyword>
<dbReference type="OrthoDB" id="676979at2759"/>
<dbReference type="Pfam" id="PF13855">
    <property type="entry name" value="LRR_8"/>
    <property type="match status" value="2"/>
</dbReference>
<sequence>MKRNKLHSLLVFACVACALAAVGGGFSDSSHGLTDAEAGYIRQRQLLYYRDEFGDRGENVTVDPSLSFPNPRLRAAYIALQAWKQAILSDPRNLTGDWVGWNVCGYTGVFCARALDDPGVQVVAGIDLNHGDIAGYLPEELGLLTDLALFHINSNRFCGTVPQKFDKLKLLFELDLSNNRFAGKFPRVVLGLPALKFLDIRYNEFEGKVPRELFDKDLDAIFINHNRFSFDLPDNLGNSPVSVIVLANNRFRGCVPASLGNMSKTLNEIILMNNGLRSCLPPEIGLLKALTVLDVSYNELVGPLPESLAGLRSLEQLNVAHNLFSGKIPEDICAGIRRPQELLAGASGAEVGEPV</sequence>
<evidence type="ECO:0000256" key="2">
    <source>
        <dbReference type="ARBA" id="ARBA00022512"/>
    </source>
</evidence>
<dbReference type="FunFam" id="3.80.10.10:FF:000224">
    <property type="entry name" value="Leucine-rich repeat extensin-like protein 1"/>
    <property type="match status" value="1"/>
</dbReference>
<evidence type="ECO:0000256" key="3">
    <source>
        <dbReference type="ARBA" id="ARBA00022525"/>
    </source>
</evidence>
<dbReference type="InterPro" id="IPR051582">
    <property type="entry name" value="LRR_extensin-like_regulator"/>
</dbReference>
<evidence type="ECO:0000256" key="8">
    <source>
        <dbReference type="ARBA" id="ARBA00023278"/>
    </source>
</evidence>
<feature type="signal peptide" evidence="10">
    <location>
        <begin position="1"/>
        <end position="20"/>
    </location>
</feature>
<organism evidence="11 12">
    <name type="scientific">Colocasia esculenta</name>
    <name type="common">Wild taro</name>
    <name type="synonym">Arum esculentum</name>
    <dbReference type="NCBI Taxonomy" id="4460"/>
    <lineage>
        <taxon>Eukaryota</taxon>
        <taxon>Viridiplantae</taxon>
        <taxon>Streptophyta</taxon>
        <taxon>Embryophyta</taxon>
        <taxon>Tracheophyta</taxon>
        <taxon>Spermatophyta</taxon>
        <taxon>Magnoliopsida</taxon>
        <taxon>Liliopsida</taxon>
        <taxon>Araceae</taxon>
        <taxon>Aroideae</taxon>
        <taxon>Colocasieae</taxon>
        <taxon>Colocasia</taxon>
    </lineage>
</organism>
<dbReference type="AlphaFoldDB" id="A0A843UVA8"/>
<evidence type="ECO:0000313" key="12">
    <source>
        <dbReference type="Proteomes" id="UP000652761"/>
    </source>
</evidence>
<accession>A0A843UVA8</accession>
<dbReference type="InterPro" id="IPR001611">
    <property type="entry name" value="Leu-rich_rpt"/>
</dbReference>
<keyword evidence="6" id="KW-0677">Repeat</keyword>
<keyword evidence="8" id="KW-0379">Hydroxylation</keyword>
<dbReference type="Gene3D" id="3.80.10.10">
    <property type="entry name" value="Ribonuclease Inhibitor"/>
    <property type="match status" value="2"/>
</dbReference>
<evidence type="ECO:0000256" key="4">
    <source>
        <dbReference type="ARBA" id="ARBA00022614"/>
    </source>
</evidence>
<gene>
    <name evidence="11" type="ORF">Taro_020011</name>
</gene>
<protein>
    <recommendedName>
        <fullName evidence="9">Cell wall hydroxyproline-rich glycoprotein</fullName>
    </recommendedName>
</protein>
<comment type="caution">
    <text evidence="11">The sequence shown here is derived from an EMBL/GenBank/DDBJ whole genome shotgun (WGS) entry which is preliminary data.</text>
</comment>
<keyword evidence="12" id="KW-1185">Reference proteome</keyword>
<dbReference type="SUPFAM" id="SSF52058">
    <property type="entry name" value="L domain-like"/>
    <property type="match status" value="1"/>
</dbReference>
<keyword evidence="4" id="KW-0433">Leucine-rich repeat</keyword>
<evidence type="ECO:0000256" key="7">
    <source>
        <dbReference type="ARBA" id="ARBA00023180"/>
    </source>
</evidence>
<proteinExistence type="predicted"/>
<evidence type="ECO:0000256" key="6">
    <source>
        <dbReference type="ARBA" id="ARBA00022737"/>
    </source>
</evidence>
<name>A0A843UVA8_COLES</name>
<keyword evidence="5 10" id="KW-0732">Signal</keyword>
<comment type="subcellular location">
    <subcellularLocation>
        <location evidence="1">Secreted</location>
        <location evidence="1">Cell wall</location>
    </subcellularLocation>
</comment>
<dbReference type="FunFam" id="3.80.10.10:FF:000383">
    <property type="entry name" value="Leucine-rich repeat receptor protein kinase EMS1"/>
    <property type="match status" value="1"/>
</dbReference>
<dbReference type="Proteomes" id="UP000652761">
    <property type="component" value="Unassembled WGS sequence"/>
</dbReference>
<keyword evidence="2" id="KW-0134">Cell wall</keyword>
<reference evidence="11" key="1">
    <citation type="submission" date="2017-07" db="EMBL/GenBank/DDBJ databases">
        <title>Taro Niue Genome Assembly and Annotation.</title>
        <authorList>
            <person name="Atibalentja N."/>
            <person name="Keating K."/>
            <person name="Fields C.J."/>
        </authorList>
    </citation>
    <scope>NUCLEOTIDE SEQUENCE</scope>
    <source>
        <strain evidence="11">Niue_2</strain>
        <tissue evidence="11">Leaf</tissue>
    </source>
</reference>
<keyword evidence="7" id="KW-0325">Glycoprotein</keyword>
<evidence type="ECO:0000256" key="9">
    <source>
        <dbReference type="ARBA" id="ARBA00041871"/>
    </source>
</evidence>
<evidence type="ECO:0000256" key="10">
    <source>
        <dbReference type="SAM" id="SignalP"/>
    </source>
</evidence>
<evidence type="ECO:0000256" key="1">
    <source>
        <dbReference type="ARBA" id="ARBA00004191"/>
    </source>
</evidence>